<keyword evidence="2" id="KW-1185">Reference proteome</keyword>
<gene>
    <name evidence="1" type="ORF">V6M85_02030</name>
</gene>
<dbReference type="Proteomes" id="UP001432202">
    <property type="component" value="Chromosome"/>
</dbReference>
<sequence>MSIENLKLFRERYSYIIPIIANRMKRDEKLVKKYIELAIGLHDLLSNELHAGYLLYSIYRELGDEELGNPIVFAVINNKDLTKARALKSVSNYNLLKSVEINKIEIERVIKEIDVDLLPRIIKVLENNPEPMQIRKFLSTLSLINPEVYILVLIALNLTQKEVKR</sequence>
<name>A0AAX4L3U9_9CREN</name>
<evidence type="ECO:0000313" key="1">
    <source>
        <dbReference type="EMBL" id="WWQ60881.1"/>
    </source>
</evidence>
<dbReference type="EMBL" id="CP146016">
    <property type="protein sequence ID" value="WWQ60881.1"/>
    <property type="molecule type" value="Genomic_DNA"/>
</dbReference>
<accession>A0AAX4L3U9</accession>
<dbReference type="AlphaFoldDB" id="A0AAX4L3U9"/>
<evidence type="ECO:0000313" key="2">
    <source>
        <dbReference type="Proteomes" id="UP001432202"/>
    </source>
</evidence>
<protein>
    <submittedName>
        <fullName evidence="1">Uncharacterized protein</fullName>
    </submittedName>
</protein>
<organism evidence="1 2">
    <name type="scientific">Sulfolobus tengchongensis</name>
    <dbReference type="NCBI Taxonomy" id="207809"/>
    <lineage>
        <taxon>Archaea</taxon>
        <taxon>Thermoproteota</taxon>
        <taxon>Thermoprotei</taxon>
        <taxon>Sulfolobales</taxon>
        <taxon>Sulfolobaceae</taxon>
        <taxon>Sulfolobus</taxon>
    </lineage>
</organism>
<reference evidence="1 2" key="1">
    <citation type="submission" date="2024-02" db="EMBL/GenBank/DDBJ databases">
        <title>STSV induces naive adaptation in Sulfolobus.</title>
        <authorList>
            <person name="Xiang X."/>
            <person name="Song M."/>
        </authorList>
    </citation>
    <scope>NUCLEOTIDE SEQUENCE [LARGE SCALE GENOMIC DNA]</scope>
    <source>
        <strain evidence="1 2">RT2</strain>
    </source>
</reference>
<dbReference type="GeneID" id="89335509"/>
<dbReference type="RefSeq" id="WP_338602350.1">
    <property type="nucleotide sequence ID" value="NZ_CP146016.1"/>
</dbReference>
<proteinExistence type="predicted"/>